<organism evidence="2 3">
    <name type="scientific">Streptomyces crystallinus</name>
    <dbReference type="NCBI Taxonomy" id="68191"/>
    <lineage>
        <taxon>Bacteria</taxon>
        <taxon>Bacillati</taxon>
        <taxon>Actinomycetota</taxon>
        <taxon>Actinomycetes</taxon>
        <taxon>Kitasatosporales</taxon>
        <taxon>Streptomycetaceae</taxon>
        <taxon>Streptomyces</taxon>
    </lineage>
</organism>
<comment type="caution">
    <text evidence="2">The sequence shown here is derived from an EMBL/GenBank/DDBJ whole genome shotgun (WGS) entry which is preliminary data.</text>
</comment>
<dbReference type="InterPro" id="IPR050508">
    <property type="entry name" value="Methyltransf_Superfamily"/>
</dbReference>
<dbReference type="RefSeq" id="WP_344072981.1">
    <property type="nucleotide sequence ID" value="NZ_BAAACA010000014.1"/>
</dbReference>
<dbReference type="EMBL" id="BAAACA010000014">
    <property type="protein sequence ID" value="GAA0592709.1"/>
    <property type="molecule type" value="Genomic_DNA"/>
</dbReference>
<name>A0ABN1FKH0_9ACTN</name>
<sequence>MADDDRSTDAQQPARVLFDALGIAYEEAFAASAAHHASLRWLLDELAPGSRVLDVGSGTGRPTAQALCAAGHDVLGIDVSPVMVEIATRQVPEAEFRCADIRTTPLQDASFDAVCVYFSLLQMTRKEQTDLVTRLARALKPGGRMALATVPVDVEGVETLFMDQPVRATSFAHHDFVTMVTAAGLTVTSEQSQMFPPARPDATPEPHLFLHCHRDALGAS</sequence>
<dbReference type="PANTHER" id="PTHR42912">
    <property type="entry name" value="METHYLTRANSFERASE"/>
    <property type="match status" value="1"/>
</dbReference>
<dbReference type="Gene3D" id="3.40.50.150">
    <property type="entry name" value="Vaccinia Virus protein VP39"/>
    <property type="match status" value="1"/>
</dbReference>
<dbReference type="InterPro" id="IPR029063">
    <property type="entry name" value="SAM-dependent_MTases_sf"/>
</dbReference>
<protein>
    <submittedName>
        <fullName evidence="2">Class I SAM-dependent methyltransferase</fullName>
    </submittedName>
</protein>
<accession>A0ABN1FKH0</accession>
<dbReference type="SUPFAM" id="SSF53335">
    <property type="entry name" value="S-adenosyl-L-methionine-dependent methyltransferases"/>
    <property type="match status" value="1"/>
</dbReference>
<keyword evidence="2" id="KW-0808">Transferase</keyword>
<dbReference type="GO" id="GO:0008168">
    <property type="term" value="F:methyltransferase activity"/>
    <property type="evidence" value="ECO:0007669"/>
    <property type="project" value="UniProtKB-KW"/>
</dbReference>
<reference evidence="2 3" key="1">
    <citation type="journal article" date="2019" name="Int. J. Syst. Evol. Microbiol.">
        <title>The Global Catalogue of Microorganisms (GCM) 10K type strain sequencing project: providing services to taxonomists for standard genome sequencing and annotation.</title>
        <authorList>
            <consortium name="The Broad Institute Genomics Platform"/>
            <consortium name="The Broad Institute Genome Sequencing Center for Infectious Disease"/>
            <person name="Wu L."/>
            <person name="Ma J."/>
        </authorList>
    </citation>
    <scope>NUCLEOTIDE SEQUENCE [LARGE SCALE GENOMIC DNA]</scope>
    <source>
        <strain evidence="2 3">JCM 5067</strain>
    </source>
</reference>
<dbReference type="Proteomes" id="UP001500668">
    <property type="component" value="Unassembled WGS sequence"/>
</dbReference>
<keyword evidence="3" id="KW-1185">Reference proteome</keyword>
<feature type="domain" description="Methyltransferase" evidence="1">
    <location>
        <begin position="52"/>
        <end position="143"/>
    </location>
</feature>
<dbReference type="PANTHER" id="PTHR42912:SF80">
    <property type="entry name" value="METHYLTRANSFERASE DOMAIN-CONTAINING PROTEIN"/>
    <property type="match status" value="1"/>
</dbReference>
<evidence type="ECO:0000313" key="3">
    <source>
        <dbReference type="Proteomes" id="UP001500668"/>
    </source>
</evidence>
<evidence type="ECO:0000313" key="2">
    <source>
        <dbReference type="EMBL" id="GAA0592709.1"/>
    </source>
</evidence>
<dbReference type="GO" id="GO:0032259">
    <property type="term" value="P:methylation"/>
    <property type="evidence" value="ECO:0007669"/>
    <property type="project" value="UniProtKB-KW"/>
</dbReference>
<gene>
    <name evidence="2" type="ORF">GCM10010394_22470</name>
</gene>
<proteinExistence type="predicted"/>
<evidence type="ECO:0000259" key="1">
    <source>
        <dbReference type="Pfam" id="PF13649"/>
    </source>
</evidence>
<dbReference type="InterPro" id="IPR041698">
    <property type="entry name" value="Methyltransf_25"/>
</dbReference>
<keyword evidence="2" id="KW-0489">Methyltransferase</keyword>
<dbReference type="CDD" id="cd02440">
    <property type="entry name" value="AdoMet_MTases"/>
    <property type="match status" value="1"/>
</dbReference>
<dbReference type="Pfam" id="PF13649">
    <property type="entry name" value="Methyltransf_25"/>
    <property type="match status" value="1"/>
</dbReference>